<gene>
    <name evidence="2" type="ORF">HK100_001103</name>
</gene>
<dbReference type="AlphaFoldDB" id="A0AAD5SX97"/>
<evidence type="ECO:0000313" key="2">
    <source>
        <dbReference type="EMBL" id="KAJ3116286.1"/>
    </source>
</evidence>
<evidence type="ECO:0000313" key="3">
    <source>
        <dbReference type="Proteomes" id="UP001211907"/>
    </source>
</evidence>
<keyword evidence="1" id="KW-0472">Membrane</keyword>
<comment type="caution">
    <text evidence="2">The sequence shown here is derived from an EMBL/GenBank/DDBJ whole genome shotgun (WGS) entry which is preliminary data.</text>
</comment>
<dbReference type="EMBL" id="JADGJH010001237">
    <property type="protein sequence ID" value="KAJ3116286.1"/>
    <property type="molecule type" value="Genomic_DNA"/>
</dbReference>
<proteinExistence type="predicted"/>
<keyword evidence="1" id="KW-1133">Transmembrane helix</keyword>
<dbReference type="Proteomes" id="UP001211907">
    <property type="component" value="Unassembled WGS sequence"/>
</dbReference>
<organism evidence="2 3">
    <name type="scientific">Physocladia obscura</name>
    <dbReference type="NCBI Taxonomy" id="109957"/>
    <lineage>
        <taxon>Eukaryota</taxon>
        <taxon>Fungi</taxon>
        <taxon>Fungi incertae sedis</taxon>
        <taxon>Chytridiomycota</taxon>
        <taxon>Chytridiomycota incertae sedis</taxon>
        <taxon>Chytridiomycetes</taxon>
        <taxon>Chytridiales</taxon>
        <taxon>Chytriomycetaceae</taxon>
        <taxon>Physocladia</taxon>
    </lineage>
</organism>
<feature type="transmembrane region" description="Helical" evidence="1">
    <location>
        <begin position="36"/>
        <end position="54"/>
    </location>
</feature>
<protein>
    <submittedName>
        <fullName evidence="2">Uncharacterized protein</fullName>
    </submittedName>
</protein>
<sequence>MDFETQVPDSVPETIMAPIEPKTTLQQGPNVKLTALEFRVVIVSLVLALFLGALDQGVYAVAVPAIAA</sequence>
<name>A0AAD5SX97_9FUNG</name>
<accession>A0AAD5SX97</accession>
<evidence type="ECO:0000256" key="1">
    <source>
        <dbReference type="SAM" id="Phobius"/>
    </source>
</evidence>
<keyword evidence="1" id="KW-0812">Transmembrane</keyword>
<keyword evidence="3" id="KW-1185">Reference proteome</keyword>
<feature type="non-terminal residue" evidence="2">
    <location>
        <position position="68"/>
    </location>
</feature>
<reference evidence="2" key="1">
    <citation type="submission" date="2020-05" db="EMBL/GenBank/DDBJ databases">
        <title>Phylogenomic resolution of chytrid fungi.</title>
        <authorList>
            <person name="Stajich J.E."/>
            <person name="Amses K."/>
            <person name="Simmons R."/>
            <person name="Seto K."/>
            <person name="Myers J."/>
            <person name="Bonds A."/>
            <person name="Quandt C.A."/>
            <person name="Barry K."/>
            <person name="Liu P."/>
            <person name="Grigoriev I."/>
            <person name="Longcore J.E."/>
            <person name="James T.Y."/>
        </authorList>
    </citation>
    <scope>NUCLEOTIDE SEQUENCE</scope>
    <source>
        <strain evidence="2">JEL0513</strain>
    </source>
</reference>